<dbReference type="HOGENOM" id="CLU_3324239_0_0_9"/>
<dbReference type="EMBL" id="ACMP01000133">
    <property type="protein sequence ID" value="EEL68198.1"/>
    <property type="molecule type" value="Genomic_DNA"/>
</dbReference>
<dbReference type="AlphaFoldDB" id="C2Y1F3"/>
<accession>C2Y1F3</accession>
<organism evidence="1">
    <name type="scientific">Bacillus mycoides</name>
    <dbReference type="NCBI Taxonomy" id="1405"/>
    <lineage>
        <taxon>Bacteria</taxon>
        <taxon>Bacillati</taxon>
        <taxon>Bacillota</taxon>
        <taxon>Bacilli</taxon>
        <taxon>Bacillales</taxon>
        <taxon>Bacillaceae</taxon>
        <taxon>Bacillus</taxon>
        <taxon>Bacillus cereus group</taxon>
    </lineage>
</organism>
<dbReference type="Proteomes" id="UP000001753">
    <property type="component" value="Chromosome"/>
</dbReference>
<proteinExistence type="predicted"/>
<name>C2Y1F3_BACMY</name>
<evidence type="ECO:0000313" key="1">
    <source>
        <dbReference type="EMBL" id="EEL68198.1"/>
    </source>
</evidence>
<reference evidence="1" key="1">
    <citation type="journal article" date="2012" name="Genome Res.">
        <title>Genomic characterization of the Bacillus cereus sensu lato species: Backdrop to the evolution of Bacillus anthracis.</title>
        <authorList>
            <person name="Zwick M.E."/>
            <person name="Joseph S.J."/>
            <person name="Didelot X."/>
            <person name="Chen P.E."/>
            <person name="Bishop-Lilly K.A."/>
            <person name="Stewart A.C."/>
            <person name="Willner K."/>
            <person name="Nolan N."/>
            <person name="Lentz S."/>
            <person name="Thomason M.K."/>
            <person name="Sozhamannan S."/>
            <person name="Mateczun A.J."/>
            <person name="Du L."/>
            <person name="Read T.D."/>
        </authorList>
    </citation>
    <scope>NUCLEOTIDE SEQUENCE [LARGE SCALE GENOMIC DNA]</scope>
    <source>
        <strain evidence="1">AH603</strain>
    </source>
</reference>
<sequence length="38" mass="4641">MKPFIIAFISSKVIFVEDKKAFLSHYYDWISRIKEEFN</sequence>
<gene>
    <name evidence="1" type="ORF">bcere0026_47970</name>
</gene>
<comment type="caution">
    <text evidence="1">The sequence shown here is derived from an EMBL/GenBank/DDBJ whole genome shotgun (WGS) entry which is preliminary data.</text>
</comment>
<protein>
    <submittedName>
        <fullName evidence="1">Uncharacterized protein</fullName>
    </submittedName>
</protein>